<keyword evidence="3" id="KW-0677">Repeat</keyword>
<dbReference type="InterPro" id="IPR035892">
    <property type="entry name" value="C2_domain_sf"/>
</dbReference>
<dbReference type="PANTHER" id="PTHR12546">
    <property type="entry name" value="FER-1-LIKE"/>
    <property type="match status" value="1"/>
</dbReference>
<evidence type="ECO:0000256" key="4">
    <source>
        <dbReference type="ARBA" id="ARBA00022989"/>
    </source>
</evidence>
<name>A0A0N4W8W2_HAEPC</name>
<keyword evidence="8" id="KW-1185">Reference proteome</keyword>
<feature type="region of interest" description="Disordered" evidence="6">
    <location>
        <begin position="1"/>
        <end position="72"/>
    </location>
</feature>
<dbReference type="OrthoDB" id="5860982at2759"/>
<feature type="compositionally biased region" description="Acidic residues" evidence="6">
    <location>
        <begin position="59"/>
        <end position="69"/>
    </location>
</feature>
<dbReference type="AlphaFoldDB" id="A0A0N4W8W2"/>
<dbReference type="WBParaSite" id="HPLM_0000667901-mRNA-1">
    <property type="protein sequence ID" value="HPLM_0000667901-mRNA-1"/>
    <property type="gene ID" value="HPLM_0000667901"/>
</dbReference>
<dbReference type="Proteomes" id="UP000268014">
    <property type="component" value="Unassembled WGS sequence"/>
</dbReference>
<evidence type="ECO:0000256" key="2">
    <source>
        <dbReference type="ARBA" id="ARBA00022692"/>
    </source>
</evidence>
<comment type="subcellular location">
    <subcellularLocation>
        <location evidence="1">Membrane</location>
    </subcellularLocation>
</comment>
<keyword evidence="4" id="KW-1133">Transmembrane helix</keyword>
<sequence length="367" mass="41452">MKKLKEKLAMSVLKSQLSSGQEEEYDEAHPPSKERKKKKTKGKESSGTDGETDQAGQSDSEDDEPEAEEDRAAANHLHYGKKEAKFGLETFADTDKPRTWHVLLRVIEGRDLKTGALRIRAYLEGLQKCTRVCAQGSPCWKQNLVFMLKDITLQDLAAQNLDIKVTRAKRFSEQVKGVFCCPMAAIVHTPGKAIISKWVALSMPFDEEDEEGVHENCGFLKVRLFRLHQLADEITEEVANNKGKPLKFSIRVTFGDETADSTAEEMAENEEGLDAEDIVNFNQDLLIPMLWPTVISKIIFHLYMSKGRTRRCLGQASIPMRLIYEPGNKGFMPTYGPCFLNFFGQEKWKKFKLKKKGKKAVQEGGSK</sequence>
<evidence type="ECO:0000256" key="1">
    <source>
        <dbReference type="ARBA" id="ARBA00004370"/>
    </source>
</evidence>
<keyword evidence="5" id="KW-0472">Membrane</keyword>
<evidence type="ECO:0000256" key="5">
    <source>
        <dbReference type="ARBA" id="ARBA00023136"/>
    </source>
</evidence>
<dbReference type="EMBL" id="UZAF01016528">
    <property type="protein sequence ID" value="VDO29688.1"/>
    <property type="molecule type" value="Genomic_DNA"/>
</dbReference>
<evidence type="ECO:0000313" key="8">
    <source>
        <dbReference type="Proteomes" id="UP000268014"/>
    </source>
</evidence>
<evidence type="ECO:0000256" key="3">
    <source>
        <dbReference type="ARBA" id="ARBA00022737"/>
    </source>
</evidence>
<dbReference type="PANTHER" id="PTHR12546:SF33">
    <property type="entry name" value="SPERM VESICLE FUSION PROTEIN FER-1"/>
    <property type="match status" value="1"/>
</dbReference>
<dbReference type="SUPFAM" id="SSF49562">
    <property type="entry name" value="C2 domain (Calcium/lipid-binding domain, CaLB)"/>
    <property type="match status" value="1"/>
</dbReference>
<reference evidence="9" key="1">
    <citation type="submission" date="2017-02" db="UniProtKB">
        <authorList>
            <consortium name="WormBaseParasite"/>
        </authorList>
    </citation>
    <scope>IDENTIFICATION</scope>
</reference>
<organism evidence="9">
    <name type="scientific">Haemonchus placei</name>
    <name type="common">Barber's pole worm</name>
    <dbReference type="NCBI Taxonomy" id="6290"/>
    <lineage>
        <taxon>Eukaryota</taxon>
        <taxon>Metazoa</taxon>
        <taxon>Ecdysozoa</taxon>
        <taxon>Nematoda</taxon>
        <taxon>Chromadorea</taxon>
        <taxon>Rhabditida</taxon>
        <taxon>Rhabditina</taxon>
        <taxon>Rhabditomorpha</taxon>
        <taxon>Strongyloidea</taxon>
        <taxon>Trichostrongylidae</taxon>
        <taxon>Haemonchus</taxon>
    </lineage>
</organism>
<evidence type="ECO:0000313" key="7">
    <source>
        <dbReference type="EMBL" id="VDO29688.1"/>
    </source>
</evidence>
<evidence type="ECO:0000313" key="9">
    <source>
        <dbReference type="WBParaSite" id="HPLM_0000667901-mRNA-1"/>
    </source>
</evidence>
<proteinExistence type="predicted"/>
<dbReference type="InterPro" id="IPR037721">
    <property type="entry name" value="Ferlin"/>
</dbReference>
<evidence type="ECO:0000256" key="6">
    <source>
        <dbReference type="SAM" id="MobiDB-lite"/>
    </source>
</evidence>
<gene>
    <name evidence="7" type="ORF">HPLM_LOCUS6671</name>
</gene>
<reference evidence="7 8" key="2">
    <citation type="submission" date="2018-11" db="EMBL/GenBank/DDBJ databases">
        <authorList>
            <consortium name="Pathogen Informatics"/>
        </authorList>
    </citation>
    <scope>NUCLEOTIDE SEQUENCE [LARGE SCALE GENOMIC DNA]</scope>
    <source>
        <strain evidence="7 8">MHpl1</strain>
    </source>
</reference>
<dbReference type="GO" id="GO:0016020">
    <property type="term" value="C:membrane"/>
    <property type="evidence" value="ECO:0007669"/>
    <property type="project" value="UniProtKB-SubCell"/>
</dbReference>
<keyword evidence="2" id="KW-0812">Transmembrane</keyword>
<dbReference type="STRING" id="6290.A0A0N4W8W2"/>
<dbReference type="GO" id="GO:0007009">
    <property type="term" value="P:plasma membrane organization"/>
    <property type="evidence" value="ECO:0007669"/>
    <property type="project" value="TreeGrafter"/>
</dbReference>
<accession>A0A0N4W8W2</accession>
<dbReference type="OMA" id="MIPANLC"/>
<protein>
    <submittedName>
        <fullName evidence="9">C2 domain-containing protein</fullName>
    </submittedName>
</protein>
<dbReference type="GO" id="GO:0061025">
    <property type="term" value="P:membrane fusion"/>
    <property type="evidence" value="ECO:0007669"/>
    <property type="project" value="TreeGrafter"/>
</dbReference>